<dbReference type="PANTHER" id="PTHR41299">
    <property type="entry name" value="THIAMINE PYROPHOSPHOKINASE"/>
    <property type="match status" value="1"/>
</dbReference>
<feature type="domain" description="Thiamin pyrophosphokinase thiamin-binding" evidence="6">
    <location>
        <begin position="149"/>
        <end position="215"/>
    </location>
</feature>
<evidence type="ECO:0000313" key="7">
    <source>
        <dbReference type="EMBL" id="AET60790.1"/>
    </source>
</evidence>
<dbReference type="Gene3D" id="3.40.50.10240">
    <property type="entry name" value="Thiamin pyrophosphokinase, catalytic domain"/>
    <property type="match status" value="1"/>
</dbReference>
<dbReference type="EC" id="2.7.6.2" evidence="5"/>
<dbReference type="GO" id="GO:0030975">
    <property type="term" value="F:thiamine binding"/>
    <property type="evidence" value="ECO:0007669"/>
    <property type="project" value="InterPro"/>
</dbReference>
<reference key="2">
    <citation type="submission" date="2011-11" db="EMBL/GenBank/DDBJ databases">
        <authorList>
            <person name="Shin S.H."/>
            <person name="Kim S."/>
            <person name="Kim J.Y."/>
        </authorList>
    </citation>
    <scope>NUCLEOTIDE SEQUENCE</scope>
    <source>
        <strain>HPL-003</strain>
    </source>
</reference>
<dbReference type="GO" id="GO:0005524">
    <property type="term" value="F:ATP binding"/>
    <property type="evidence" value="ECO:0007669"/>
    <property type="project" value="UniProtKB-KW"/>
</dbReference>
<evidence type="ECO:0000256" key="4">
    <source>
        <dbReference type="ARBA" id="ARBA00022840"/>
    </source>
</evidence>
<dbReference type="Pfam" id="PF04263">
    <property type="entry name" value="TPK_catalytic"/>
    <property type="match status" value="1"/>
</dbReference>
<dbReference type="STRING" id="985665.HPL003_20260"/>
<dbReference type="GO" id="GO:0006772">
    <property type="term" value="P:thiamine metabolic process"/>
    <property type="evidence" value="ECO:0007669"/>
    <property type="project" value="UniProtKB-UniRule"/>
</dbReference>
<evidence type="ECO:0000256" key="2">
    <source>
        <dbReference type="ARBA" id="ARBA00022741"/>
    </source>
</evidence>
<dbReference type="eggNOG" id="COG1564">
    <property type="taxonomic scope" value="Bacteria"/>
</dbReference>
<dbReference type="SUPFAM" id="SSF63999">
    <property type="entry name" value="Thiamin pyrophosphokinase, catalytic domain"/>
    <property type="match status" value="1"/>
</dbReference>
<evidence type="ECO:0000256" key="3">
    <source>
        <dbReference type="ARBA" id="ARBA00022777"/>
    </source>
</evidence>
<dbReference type="EMBL" id="CP003107">
    <property type="protein sequence ID" value="AET60790.1"/>
    <property type="molecule type" value="Genomic_DNA"/>
</dbReference>
<dbReference type="NCBIfam" id="TIGR01378">
    <property type="entry name" value="thi_PPkinase"/>
    <property type="match status" value="1"/>
</dbReference>
<evidence type="ECO:0000256" key="1">
    <source>
        <dbReference type="ARBA" id="ARBA00022679"/>
    </source>
</evidence>
<keyword evidence="2" id="KW-0547">Nucleotide-binding</keyword>
<protein>
    <recommendedName>
        <fullName evidence="5">Thiamine diphosphokinase</fullName>
        <ecNumber evidence="5">2.7.6.2</ecNumber>
    </recommendedName>
</protein>
<dbReference type="AlphaFoldDB" id="G7VRY3"/>
<name>G7VRY3_PAETH</name>
<evidence type="ECO:0000256" key="5">
    <source>
        <dbReference type="NCBIfam" id="TIGR01378"/>
    </source>
</evidence>
<dbReference type="Pfam" id="PF04265">
    <property type="entry name" value="TPK_B1_binding"/>
    <property type="match status" value="1"/>
</dbReference>
<proteinExistence type="predicted"/>
<evidence type="ECO:0000313" key="8">
    <source>
        <dbReference type="Proteomes" id="UP000005876"/>
    </source>
</evidence>
<keyword evidence="1" id="KW-0808">Transferase</keyword>
<reference evidence="8" key="1">
    <citation type="submission" date="2011-11" db="EMBL/GenBank/DDBJ databases">
        <title>Complete sequence of Paenibacillus terrae HPL-003.</title>
        <authorList>
            <person name="Shin S.H."/>
            <person name="Kim S."/>
            <person name="Kim J.Y."/>
        </authorList>
    </citation>
    <scope>NUCLEOTIDE SEQUENCE [LARGE SCALE GENOMIC DNA]</scope>
    <source>
        <strain evidence="8">HPL-003</strain>
    </source>
</reference>
<dbReference type="InterPro" id="IPR053149">
    <property type="entry name" value="TPK"/>
</dbReference>
<dbReference type="InterPro" id="IPR036759">
    <property type="entry name" value="TPK_catalytic_sf"/>
</dbReference>
<dbReference type="InterPro" id="IPR036371">
    <property type="entry name" value="TPK_B1-bd_sf"/>
</dbReference>
<dbReference type="KEGG" id="pta:HPL003_20260"/>
<dbReference type="InterPro" id="IPR007371">
    <property type="entry name" value="TPK_catalytic"/>
</dbReference>
<dbReference type="SUPFAM" id="SSF63862">
    <property type="entry name" value="Thiamin pyrophosphokinase, substrate-binding domain"/>
    <property type="match status" value="1"/>
</dbReference>
<dbReference type="Proteomes" id="UP000005876">
    <property type="component" value="Chromosome"/>
</dbReference>
<dbReference type="GO" id="GO:0016301">
    <property type="term" value="F:kinase activity"/>
    <property type="evidence" value="ECO:0007669"/>
    <property type="project" value="UniProtKB-KW"/>
</dbReference>
<organism evidence="7 8">
    <name type="scientific">Paenibacillus terrae (strain HPL-003)</name>
    <dbReference type="NCBI Taxonomy" id="985665"/>
    <lineage>
        <taxon>Bacteria</taxon>
        <taxon>Bacillati</taxon>
        <taxon>Bacillota</taxon>
        <taxon>Bacilli</taxon>
        <taxon>Bacillales</taxon>
        <taxon>Paenibacillaceae</taxon>
        <taxon>Paenibacillus</taxon>
    </lineage>
</organism>
<gene>
    <name evidence="7" type="ordered locus">HPL003_20260</name>
</gene>
<reference evidence="7 8" key="3">
    <citation type="journal article" date="2012" name="J. Bacteriol.">
        <title>Genome Sequence of Paenibacillus terrae HPL-003, a Xylanase-Producing Bacterium Isolated from Soil Found in Forest Residue.</title>
        <authorList>
            <person name="Shin S.H."/>
            <person name="Kim S."/>
            <person name="Kim J.Y."/>
            <person name="Song H.Y."/>
            <person name="Cho S.J."/>
            <person name="Kim D.R."/>
            <person name="Lee K.I."/>
            <person name="Lim H.K."/>
            <person name="Park N.J."/>
            <person name="Hwang I.T."/>
            <person name="Yang K.S."/>
        </authorList>
    </citation>
    <scope>NUCLEOTIDE SEQUENCE [LARGE SCALE GENOMIC DNA]</scope>
    <source>
        <strain evidence="7 8">HPL-003</strain>
    </source>
</reference>
<evidence type="ECO:0000259" key="6">
    <source>
        <dbReference type="SMART" id="SM00983"/>
    </source>
</evidence>
<dbReference type="InterPro" id="IPR006282">
    <property type="entry name" value="Thi_PPkinase"/>
</dbReference>
<dbReference type="InterPro" id="IPR007373">
    <property type="entry name" value="Thiamin_PyroPKinase_B1-bd"/>
</dbReference>
<keyword evidence="4" id="KW-0067">ATP-binding</keyword>
<accession>G7VRY3</accession>
<keyword evidence="3 7" id="KW-0418">Kinase</keyword>
<dbReference type="SMART" id="SM00983">
    <property type="entry name" value="TPK_B1_binding"/>
    <property type="match status" value="1"/>
</dbReference>
<dbReference type="GO" id="GO:0004788">
    <property type="term" value="F:thiamine diphosphokinase activity"/>
    <property type="evidence" value="ECO:0007669"/>
    <property type="project" value="UniProtKB-UniRule"/>
</dbReference>
<dbReference type="GO" id="GO:0009229">
    <property type="term" value="P:thiamine diphosphate biosynthetic process"/>
    <property type="evidence" value="ECO:0007669"/>
    <property type="project" value="InterPro"/>
</dbReference>
<dbReference type="HOGENOM" id="CLU_044237_1_0_9"/>
<dbReference type="CDD" id="cd07995">
    <property type="entry name" value="TPK"/>
    <property type="match status" value="1"/>
</dbReference>
<sequence>MAEERMLDMTKKRAIVFSGGRLGEEDLQQIQPGDFIIGADKGALFLIEHGITPHVSVGDFDSVTPEEKSRIESASKRMLSCDPVLKDLTDTELALEIAMDEQAEYVLMLGVTGTRMDHTLANIQVLVRAMQHHISCAIMDAHNYIELTGSTLEIEPMGYTYTSLVPMTAEVTGIELDGFMYPLHNATLKMGQSRGVSNKLIAPKGTISIESGLLLVIQSKD</sequence>
<dbReference type="PANTHER" id="PTHR41299:SF1">
    <property type="entry name" value="THIAMINE PYROPHOSPHOKINASE"/>
    <property type="match status" value="1"/>
</dbReference>